<dbReference type="Proteomes" id="UP000735874">
    <property type="component" value="Unassembled WGS sequence"/>
</dbReference>
<name>A0A8T0YCH7_9STRA</name>
<dbReference type="AlphaFoldDB" id="A0A8T0YCH7"/>
<sequence length="444" mass="48537">MSSLTKTPVQESASADSATSVPAQASTSTTESTLSVDEYHALQYKKRVEDKATAPETILEGSSVFHTDGSMPTDYGSDISDAPMEDGEVPSSAADSESAAVAHEPVTGSRRPQRAPWMTSASEIASRFGATSPLNPIPLYVCSAIIDDAEAVAQHFDPMTNKRRDYFIGLFHELRWHASKRTSRKSKVPEWVALCQSWNAFVENLNKDANAYRARITEAQRRFETFSRRHMIDRLHNEAMEAGIPCAVPFGTACSHSPPPGAERLSERDVTGYTTVRVPVQLRDLCVQLERRDERRDTPSASGDRSARAGVTPALRSGLRTPSPFPERPLSERSEVPMYLGGKEILSNEYEDEPDLGSSSGVHSPRFARLSTESSPALEQFQSGEFAQLHQELRFQKAQVAQAAQTASNIQVELGSQVVRLHDRGAALEKLAYAASSSSASHQG</sequence>
<dbReference type="EMBL" id="RCMG01001043">
    <property type="protein sequence ID" value="KAG2838087.1"/>
    <property type="molecule type" value="Genomic_DNA"/>
</dbReference>
<evidence type="ECO:0000313" key="3">
    <source>
        <dbReference type="Proteomes" id="UP000735874"/>
    </source>
</evidence>
<feature type="compositionally biased region" description="Basic and acidic residues" evidence="1">
    <location>
        <begin position="289"/>
        <end position="298"/>
    </location>
</feature>
<evidence type="ECO:0000313" key="2">
    <source>
        <dbReference type="EMBL" id="KAG2838087.1"/>
    </source>
</evidence>
<comment type="caution">
    <text evidence="2">The sequence shown here is derived from an EMBL/GenBank/DDBJ whole genome shotgun (WGS) entry which is preliminary data.</text>
</comment>
<proteinExistence type="predicted"/>
<organism evidence="2 3">
    <name type="scientific">Phytophthora cactorum</name>
    <dbReference type="NCBI Taxonomy" id="29920"/>
    <lineage>
        <taxon>Eukaryota</taxon>
        <taxon>Sar</taxon>
        <taxon>Stramenopiles</taxon>
        <taxon>Oomycota</taxon>
        <taxon>Peronosporomycetes</taxon>
        <taxon>Peronosporales</taxon>
        <taxon>Peronosporaceae</taxon>
        <taxon>Phytophthora</taxon>
    </lineage>
</organism>
<protein>
    <submittedName>
        <fullName evidence="2">Uncharacterized protein</fullName>
    </submittedName>
</protein>
<feature type="compositionally biased region" description="Low complexity" evidence="1">
    <location>
        <begin position="91"/>
        <end position="102"/>
    </location>
</feature>
<gene>
    <name evidence="2" type="ORF">PC113_g19718</name>
</gene>
<feature type="compositionally biased region" description="Polar residues" evidence="1">
    <location>
        <begin position="1"/>
        <end position="35"/>
    </location>
</feature>
<accession>A0A8T0YCH7</accession>
<reference evidence="2" key="1">
    <citation type="submission" date="2018-10" db="EMBL/GenBank/DDBJ databases">
        <title>Effector identification in a new, highly contiguous assembly of the strawberry crown rot pathogen Phytophthora cactorum.</title>
        <authorList>
            <person name="Armitage A.D."/>
            <person name="Nellist C.F."/>
            <person name="Bates H."/>
            <person name="Vickerstaff R.J."/>
            <person name="Harrison R.J."/>
        </authorList>
    </citation>
    <scope>NUCLEOTIDE SEQUENCE</scope>
    <source>
        <strain evidence="2">15-7</strain>
    </source>
</reference>
<feature type="region of interest" description="Disordered" evidence="1">
    <location>
        <begin position="1"/>
        <end position="115"/>
    </location>
</feature>
<dbReference type="VEuPathDB" id="FungiDB:PC110_g20506"/>
<evidence type="ECO:0000256" key="1">
    <source>
        <dbReference type="SAM" id="MobiDB-lite"/>
    </source>
</evidence>
<feature type="region of interest" description="Disordered" evidence="1">
    <location>
        <begin position="289"/>
        <end position="338"/>
    </location>
</feature>